<dbReference type="PANTHER" id="PTHR14359:SF6">
    <property type="entry name" value="PHOSPHOPANTOTHENOYLCYSTEINE DECARBOXYLASE"/>
    <property type="match status" value="1"/>
</dbReference>
<dbReference type="GO" id="GO:0071513">
    <property type="term" value="C:phosphopantothenoylcysteine decarboxylase complex"/>
    <property type="evidence" value="ECO:0007669"/>
    <property type="project" value="TreeGrafter"/>
</dbReference>
<dbReference type="RefSeq" id="WP_180891367.1">
    <property type="nucleotide sequence ID" value="NZ_JACCKD010000001.1"/>
</dbReference>
<dbReference type="InterPro" id="IPR003382">
    <property type="entry name" value="Flavoprotein"/>
</dbReference>
<dbReference type="SUPFAM" id="SSF52507">
    <property type="entry name" value="Homo-oligomeric flavin-containing Cys decarboxylases, HFCD"/>
    <property type="match status" value="1"/>
</dbReference>
<dbReference type="EMBL" id="JACCKD010000001">
    <property type="protein sequence ID" value="MBA0124509.1"/>
    <property type="molecule type" value="Genomic_DNA"/>
</dbReference>
<dbReference type="InterPro" id="IPR036551">
    <property type="entry name" value="Flavin_trans-like"/>
</dbReference>
<organism evidence="2 3">
    <name type="scientific">Haloechinothrix aidingensis</name>
    <dbReference type="NCBI Taxonomy" id="2752311"/>
    <lineage>
        <taxon>Bacteria</taxon>
        <taxon>Bacillati</taxon>
        <taxon>Actinomycetota</taxon>
        <taxon>Actinomycetes</taxon>
        <taxon>Pseudonocardiales</taxon>
        <taxon>Pseudonocardiaceae</taxon>
        <taxon>Haloechinothrix</taxon>
    </lineage>
</organism>
<dbReference type="Gene3D" id="3.40.50.1950">
    <property type="entry name" value="Flavin prenyltransferase-like"/>
    <property type="match status" value="1"/>
</dbReference>
<reference evidence="2 3" key="1">
    <citation type="submission" date="2020-07" db="EMBL/GenBank/DDBJ databases">
        <title>Genome of Haloechinothrix sp.</title>
        <authorList>
            <person name="Tang S.-K."/>
            <person name="Yang L."/>
            <person name="Zhu W.-Y."/>
        </authorList>
    </citation>
    <scope>NUCLEOTIDE SEQUENCE [LARGE SCALE GENOMIC DNA]</scope>
    <source>
        <strain evidence="2 3">YIM 98757</strain>
    </source>
</reference>
<gene>
    <name evidence="2" type="ORF">H0B56_03040</name>
</gene>
<dbReference type="AlphaFoldDB" id="A0A838A815"/>
<evidence type="ECO:0000313" key="2">
    <source>
        <dbReference type="EMBL" id="MBA0124509.1"/>
    </source>
</evidence>
<dbReference type="PANTHER" id="PTHR14359">
    <property type="entry name" value="HOMO-OLIGOMERIC FLAVIN CONTAINING CYS DECARBOXYLASE FAMILY"/>
    <property type="match status" value="1"/>
</dbReference>
<name>A0A838A815_9PSEU</name>
<keyword evidence="3" id="KW-1185">Reference proteome</keyword>
<feature type="domain" description="Flavoprotein" evidence="1">
    <location>
        <begin position="20"/>
        <end position="132"/>
    </location>
</feature>
<evidence type="ECO:0000313" key="3">
    <source>
        <dbReference type="Proteomes" id="UP000582974"/>
    </source>
</evidence>
<accession>A0A838A815</accession>
<proteinExistence type="predicted"/>
<dbReference type="Proteomes" id="UP000582974">
    <property type="component" value="Unassembled WGS sequence"/>
</dbReference>
<dbReference type="GO" id="GO:0010181">
    <property type="term" value="F:FMN binding"/>
    <property type="evidence" value="ECO:0007669"/>
    <property type="project" value="TreeGrafter"/>
</dbReference>
<dbReference type="GO" id="GO:0015937">
    <property type="term" value="P:coenzyme A biosynthetic process"/>
    <property type="evidence" value="ECO:0007669"/>
    <property type="project" value="TreeGrafter"/>
</dbReference>
<protein>
    <submittedName>
        <fullName evidence="2">Flavoprotein</fullName>
    </submittedName>
</protein>
<comment type="caution">
    <text evidence="2">The sequence shown here is derived from an EMBL/GenBank/DDBJ whole genome shotgun (WGS) entry which is preliminary data.</text>
</comment>
<evidence type="ECO:0000259" key="1">
    <source>
        <dbReference type="Pfam" id="PF02441"/>
    </source>
</evidence>
<dbReference type="Pfam" id="PF02441">
    <property type="entry name" value="Flavoprotein"/>
    <property type="match status" value="1"/>
</dbReference>
<sequence length="187" mass="19674">MAGTPVLAVTASAAGGLEALRPGLVEPALAAGWRVTVTLTPTAATWLDDLGEIPLLERATGLPVRSRPRLPRDPRPHPDPDCCVVAPASANTVAKAALGIADNQALTQLCEALGTPPVPVVLFPRINAAHARHPAWRGHLDALHEAGVWLVEGAGVWPLHEPGQAPADQRLPWQHVLETAARAVRAR</sequence>
<dbReference type="GO" id="GO:0004633">
    <property type="term" value="F:phosphopantothenoylcysteine decarboxylase activity"/>
    <property type="evidence" value="ECO:0007669"/>
    <property type="project" value="TreeGrafter"/>
</dbReference>